<evidence type="ECO:0000313" key="2">
    <source>
        <dbReference type="EMBL" id="GIY47032.1"/>
    </source>
</evidence>
<comment type="caution">
    <text evidence="2">The sequence shown here is derived from an EMBL/GenBank/DDBJ whole genome shotgun (WGS) entry which is preliminary data.</text>
</comment>
<proteinExistence type="predicted"/>
<organism evidence="2 3">
    <name type="scientific">Caerostris darwini</name>
    <dbReference type="NCBI Taxonomy" id="1538125"/>
    <lineage>
        <taxon>Eukaryota</taxon>
        <taxon>Metazoa</taxon>
        <taxon>Ecdysozoa</taxon>
        <taxon>Arthropoda</taxon>
        <taxon>Chelicerata</taxon>
        <taxon>Arachnida</taxon>
        <taxon>Araneae</taxon>
        <taxon>Araneomorphae</taxon>
        <taxon>Entelegynae</taxon>
        <taxon>Araneoidea</taxon>
        <taxon>Araneidae</taxon>
        <taxon>Caerostris</taxon>
    </lineage>
</organism>
<keyword evidence="1" id="KW-0732">Signal</keyword>
<reference evidence="2 3" key="1">
    <citation type="submission" date="2021-06" db="EMBL/GenBank/DDBJ databases">
        <title>Caerostris darwini draft genome.</title>
        <authorList>
            <person name="Kono N."/>
            <person name="Arakawa K."/>
        </authorList>
    </citation>
    <scope>NUCLEOTIDE SEQUENCE [LARGE SCALE GENOMIC DNA]</scope>
</reference>
<gene>
    <name evidence="2" type="ORF">CDAR_125681</name>
</gene>
<sequence length="136" mass="14633">MKLLLLLLVALPCLAVADFPFSEDDERSEGLEPVHAISHTERSARHVPFGLFGKCNFFNCKGKCCNSSFCCPFSGAKCCPDNKCCPKGTLCCPVGCCPKGQDCCAGGCCSDGQKCCGQWCCKKKQQCGNTMNSCYN</sequence>
<evidence type="ECO:0000313" key="3">
    <source>
        <dbReference type="Proteomes" id="UP001054837"/>
    </source>
</evidence>
<name>A0AAV4TNX8_9ARAC</name>
<accession>A0AAV4TNX8</accession>
<dbReference type="Proteomes" id="UP001054837">
    <property type="component" value="Unassembled WGS sequence"/>
</dbReference>
<keyword evidence="3" id="KW-1185">Reference proteome</keyword>
<dbReference type="EMBL" id="BPLQ01009858">
    <property type="protein sequence ID" value="GIY47032.1"/>
    <property type="molecule type" value="Genomic_DNA"/>
</dbReference>
<feature type="chain" id="PRO_5043898851" evidence="1">
    <location>
        <begin position="18"/>
        <end position="136"/>
    </location>
</feature>
<dbReference type="AlphaFoldDB" id="A0AAV4TNX8"/>
<feature type="signal peptide" evidence="1">
    <location>
        <begin position="1"/>
        <end position="17"/>
    </location>
</feature>
<protein>
    <submittedName>
        <fullName evidence="2">Uncharacterized protein</fullName>
    </submittedName>
</protein>
<evidence type="ECO:0000256" key="1">
    <source>
        <dbReference type="SAM" id="SignalP"/>
    </source>
</evidence>